<dbReference type="EMBL" id="FSRA01000001">
    <property type="protein sequence ID" value="SIO03396.1"/>
    <property type="molecule type" value="Genomic_DNA"/>
</dbReference>
<sequence>MPTTYLLRLTSLLLLVAQTALSQTAPPKPVLHWPLNQAQGYTDFLLDLRWTAAPANNIVYDVYIGTDPAQLRVFAENAVADFANDSCVVYQVEDTFHLLAFYPPDQLSTLYWKIVAKDNAGGSTASDVWSFTMGRQNMYPPDAPTQPVPANNAVNISRSPLLQWTGGTDPDGDTPVYDLYLSTNSQPAATDCIATGLAGTSFQVNTPTKGNTTYYWKVVAKDPGGLESYSNVWKFATMNTPPPVVTQSFPAHQAVDVDYNLSLTWEKAIDEDNDTVRYELWYGTGAVPDRMQATNDLSVALNLPANTTYNWKVVAIDTKGGRSESGIHTFTTKNNTGNTSPASPQLLSPLNNSTGILFQQTMQWNAAADPDSDPVKYIVYMGTTQSNMMAVSTGLTNTSFLPPVLSGKTYYWKVAAYDGKGGVTESSIWQFATTTDDPGLTNFRFYYRFSDPTQIYRYDPATLSPAFDLNTFDYTAIGRTIFKDAVALVLDYSDPSTVVSFDLPSSLTVTEGITYNYGLPFGATKYYMISGTFATSNIITVHLQAGVAKRSYTINAKINVKPTRPMLLEPANSAGNVSITPELKWTDGDDPDGGAVTYRVYLGVSSNQLTPRGFTNTKSYPITPALSGSQRYYWKVIAYDPQGESTESDIHTFVTEKIVTPTVPSLEYPREISVYVETDVTLAWSYVNDPAITYDVYLDTKSTPDRIAQGITGKTYRISNLLPNTTYYWKVVARDQQGGTISSTIRKFLTKPLNGNETGTFTDTRDGQIYQWIRLNGEKWMVHNLAYQPDAKDGYYGYDVWNEISRDKNYAALNNNNANISKYGYLYTWAAAMDFDNLPDTARNIRGVCPCGWHVPAIEDWDKLYPLTNNKPAMMHYSTWSYSGKENEWLNSSGFSWLPSGFFNGFSGQFETNANQVWIAQRDRKVTNQRGISYSQQNNFYFSTNNNIYGAASVRCVKNTADNRPPAVPLLQSPLNNSQHVPFNGQLQWNAATDPDNGDIVVYDLYIDTVEVPVKLVQQGISATTYQLSELEPGKKYYWSVRARDTSGEIAESAVWSFTSQVNTTNTAPPAPQLIAPAHQSTATGAFQWTAVTDPDGDAVVYHFYIGVQRANLQLTARDLNTTSYQVNDLIAGITYYWKVVATDAHGGRSESTVGEFTTLNHPPAVPVLLAPVDGVEGVPLQQDLSWTAVTDPDGDKVYYKLMFGTSPAMLGEWSTDPTATRYAIPWSYLQTNTVYYWKVIATDGKGGEAETAVRSFKTNGGPAAGDVPVLISPLNWAVNIDANPLLKWTKPGDNLRYDLYVGVESMSLSLVANDITDTSFVVTQLYGANKLKPHSIYFWKVIAKANNNSTLIRESAVCRFTTQNNLPSKPILTNPSASAPSTLRWTAATDPDNDILVYDVYFGTAPDPAATIATDLQLLQHTIAALAPGTYYWKVVVKDAYGGSTSSDISSFTVQPPVPNTPPAAPVLVTPENGKRLSAASALLTWNAAQDAENDVLVYDVYLDKGRQPVTKVAQSLTGLSFTASPIENNSVYYWKVIARDPSGGEGISQVFSFTGLNEAPSIPVLQTPVNNSDINTATATLTWSSSTDADSGPVEYDVYFGTTLQKAATVSTNTFTTPTLTANTTYYWKVVARDPQQATAESAVWSFTYKVPVVNQPPAAPQLVTPADQSKIAATQPVVFTWTAATDPENGPVTYDLYLSDVKVAEGLTTLSYTHTLAAGIYTWKVVAKDDHNNNTTSAARSFTTVNAFTISGKVTYATGRGLPDILLSSLVKTDNNGNYSVSVPAGWSGTFKPVFWSYEFEPKEMVYTNVLADFSAQDYVVKVITAVNDPVLDSLVKVQPNPTSGPVEIILPISLHTWQLEVHDIKGVLVHQQKIAGNAGRLQVRIPGKGVFLLRLSHQQKTIVRKIIVL</sequence>
<feature type="chain" id="PRO_5009936119" evidence="1">
    <location>
        <begin position="23"/>
        <end position="1913"/>
    </location>
</feature>
<dbReference type="SMART" id="SM00060">
    <property type="entry name" value="FN3"/>
    <property type="match status" value="9"/>
</dbReference>
<name>A0A1N6G768_9BACT</name>
<feature type="domain" description="Fibronectin type-III" evidence="2">
    <location>
        <begin position="1071"/>
        <end position="1162"/>
    </location>
</feature>
<evidence type="ECO:0000259" key="2">
    <source>
        <dbReference type="PROSITE" id="PS50853"/>
    </source>
</evidence>
<dbReference type="InterPro" id="IPR011871">
    <property type="entry name" value="Fib_succ_major"/>
</dbReference>
<dbReference type="OrthoDB" id="9805760at2"/>
<protein>
    <submittedName>
        <fullName evidence="3">Major paralogous domain-containing protein/Por secretion system C-terminal sorting domain-containing protein</fullName>
    </submittedName>
</protein>
<dbReference type="InterPro" id="IPR050617">
    <property type="entry name" value="E3_ligase_FN3/SPRY"/>
</dbReference>
<dbReference type="PANTHER" id="PTHR24099">
    <property type="entry name" value="E3 UBIQUITIN-PROTEIN LIGASE TRIM36-RELATED"/>
    <property type="match status" value="1"/>
</dbReference>
<reference evidence="4" key="1">
    <citation type="submission" date="2016-11" db="EMBL/GenBank/DDBJ databases">
        <authorList>
            <person name="Varghese N."/>
            <person name="Submissions S."/>
        </authorList>
    </citation>
    <scope>NUCLEOTIDE SEQUENCE [LARGE SCALE GENOMIC DNA]</scope>
    <source>
        <strain evidence="4">DSM 24787</strain>
    </source>
</reference>
<dbReference type="PROSITE" id="PS50853">
    <property type="entry name" value="FN3"/>
    <property type="match status" value="9"/>
</dbReference>
<dbReference type="SUPFAM" id="SSF49265">
    <property type="entry name" value="Fibronectin type III"/>
    <property type="match status" value="7"/>
</dbReference>
<feature type="domain" description="Fibronectin type-III" evidence="2">
    <location>
        <begin position="1463"/>
        <end position="1561"/>
    </location>
</feature>
<keyword evidence="1" id="KW-0732">Signal</keyword>
<dbReference type="CDD" id="cd00063">
    <property type="entry name" value="FN3"/>
    <property type="match status" value="1"/>
</dbReference>
<feature type="domain" description="Fibronectin type-III" evidence="2">
    <location>
        <begin position="561"/>
        <end position="658"/>
    </location>
</feature>
<feature type="domain" description="Fibronectin type-III" evidence="2">
    <location>
        <begin position="343"/>
        <end position="437"/>
    </location>
</feature>
<feature type="domain" description="Fibronectin type-III" evidence="2">
    <location>
        <begin position="1367"/>
        <end position="1458"/>
    </location>
</feature>
<dbReference type="Gene3D" id="2.60.40.10">
    <property type="entry name" value="Immunoglobulins"/>
    <property type="match status" value="14"/>
</dbReference>
<dbReference type="NCBIfam" id="TIGR02145">
    <property type="entry name" value="Fib_succ_major"/>
    <property type="match status" value="1"/>
</dbReference>
<dbReference type="InterPro" id="IPR013783">
    <property type="entry name" value="Ig-like_fold"/>
</dbReference>
<dbReference type="InterPro" id="IPR036116">
    <property type="entry name" value="FN3_sf"/>
</dbReference>
<evidence type="ECO:0000313" key="4">
    <source>
        <dbReference type="Proteomes" id="UP000185003"/>
    </source>
</evidence>
<dbReference type="PANTHER" id="PTHR24099:SF11">
    <property type="entry name" value="FIBRONECTIN TYPE III DOMAIN-CONTAINING 3BA-RELATED"/>
    <property type="match status" value="1"/>
</dbReference>
<feature type="domain" description="Fibronectin type-III" evidence="2">
    <location>
        <begin position="965"/>
        <end position="1070"/>
    </location>
</feature>
<evidence type="ECO:0000256" key="1">
    <source>
        <dbReference type="SAM" id="SignalP"/>
    </source>
</evidence>
<organism evidence="3 4">
    <name type="scientific">Chitinophaga niabensis</name>
    <dbReference type="NCBI Taxonomy" id="536979"/>
    <lineage>
        <taxon>Bacteria</taxon>
        <taxon>Pseudomonadati</taxon>
        <taxon>Bacteroidota</taxon>
        <taxon>Chitinophagia</taxon>
        <taxon>Chitinophagales</taxon>
        <taxon>Chitinophagaceae</taxon>
        <taxon>Chitinophaga</taxon>
    </lineage>
</organism>
<keyword evidence="4" id="KW-1185">Reference proteome</keyword>
<dbReference type="NCBIfam" id="TIGR04183">
    <property type="entry name" value="Por_Secre_tail"/>
    <property type="match status" value="1"/>
</dbReference>
<feature type="domain" description="Fibronectin type-III" evidence="2">
    <location>
        <begin position="660"/>
        <end position="753"/>
    </location>
</feature>
<dbReference type="STRING" id="536979.SAMN04488055_2619"/>
<accession>A0A1N6G768</accession>
<feature type="domain" description="Fibronectin type-III" evidence="2">
    <location>
        <begin position="1566"/>
        <end position="1654"/>
    </location>
</feature>
<dbReference type="RefSeq" id="WP_084185547.1">
    <property type="nucleotide sequence ID" value="NZ_FSRA01000001.1"/>
</dbReference>
<proteinExistence type="predicted"/>
<dbReference type="InterPro" id="IPR026444">
    <property type="entry name" value="Secre_tail"/>
</dbReference>
<feature type="signal peptide" evidence="1">
    <location>
        <begin position="1"/>
        <end position="22"/>
    </location>
</feature>
<evidence type="ECO:0000313" key="3">
    <source>
        <dbReference type="EMBL" id="SIO03396.1"/>
    </source>
</evidence>
<feature type="domain" description="Fibronectin type-III" evidence="2">
    <location>
        <begin position="143"/>
        <end position="243"/>
    </location>
</feature>
<dbReference type="InterPro" id="IPR003961">
    <property type="entry name" value="FN3_dom"/>
</dbReference>
<dbReference type="Pfam" id="PF09603">
    <property type="entry name" value="Fib_succ_major"/>
    <property type="match status" value="1"/>
</dbReference>
<dbReference type="Proteomes" id="UP000185003">
    <property type="component" value="Unassembled WGS sequence"/>
</dbReference>
<gene>
    <name evidence="3" type="ORF">SAMN04488055_2619</name>
</gene>